<feature type="region of interest" description="Disordered" evidence="1">
    <location>
        <begin position="45"/>
        <end position="72"/>
    </location>
</feature>
<evidence type="ECO:0000256" key="1">
    <source>
        <dbReference type="SAM" id="MobiDB-lite"/>
    </source>
</evidence>
<reference evidence="3" key="1">
    <citation type="journal article" date="2019" name="Plant Biotechnol. J.">
        <title>Genome sequencing of the Australian wild diploid species Gossypium australe highlights disease resistance and delayed gland morphogenesis.</title>
        <authorList>
            <person name="Cai Y."/>
            <person name="Cai X."/>
            <person name="Wang Q."/>
            <person name="Wang P."/>
            <person name="Zhang Y."/>
            <person name="Cai C."/>
            <person name="Xu Y."/>
            <person name="Wang K."/>
            <person name="Zhou Z."/>
            <person name="Wang C."/>
            <person name="Geng S."/>
            <person name="Li B."/>
            <person name="Dong Q."/>
            <person name="Hou Y."/>
            <person name="Wang H."/>
            <person name="Ai P."/>
            <person name="Liu Z."/>
            <person name="Yi F."/>
            <person name="Sun M."/>
            <person name="An G."/>
            <person name="Cheng J."/>
            <person name="Zhang Y."/>
            <person name="Shi Q."/>
            <person name="Xie Y."/>
            <person name="Shi X."/>
            <person name="Chang Y."/>
            <person name="Huang F."/>
            <person name="Chen Y."/>
            <person name="Hong S."/>
            <person name="Mi L."/>
            <person name="Sun Q."/>
            <person name="Zhang L."/>
            <person name="Zhou B."/>
            <person name="Peng R."/>
            <person name="Zhang X."/>
            <person name="Liu F."/>
        </authorList>
    </citation>
    <scope>NUCLEOTIDE SEQUENCE [LARGE SCALE GENOMIC DNA]</scope>
    <source>
        <strain evidence="3">cv. PA1801</strain>
    </source>
</reference>
<evidence type="ECO:0000313" key="2">
    <source>
        <dbReference type="EMBL" id="KAA3479453.1"/>
    </source>
</evidence>
<organism evidence="2 3">
    <name type="scientific">Gossypium australe</name>
    <dbReference type="NCBI Taxonomy" id="47621"/>
    <lineage>
        <taxon>Eukaryota</taxon>
        <taxon>Viridiplantae</taxon>
        <taxon>Streptophyta</taxon>
        <taxon>Embryophyta</taxon>
        <taxon>Tracheophyta</taxon>
        <taxon>Spermatophyta</taxon>
        <taxon>Magnoliopsida</taxon>
        <taxon>eudicotyledons</taxon>
        <taxon>Gunneridae</taxon>
        <taxon>Pentapetalae</taxon>
        <taxon>rosids</taxon>
        <taxon>malvids</taxon>
        <taxon>Malvales</taxon>
        <taxon>Malvaceae</taxon>
        <taxon>Malvoideae</taxon>
        <taxon>Gossypium</taxon>
    </lineage>
</organism>
<dbReference type="EMBL" id="SMMG02000003">
    <property type="protein sequence ID" value="KAA3479453.1"/>
    <property type="molecule type" value="Genomic_DNA"/>
</dbReference>
<protein>
    <submittedName>
        <fullName evidence="2">Uncharacterized protein</fullName>
    </submittedName>
</protein>
<comment type="caution">
    <text evidence="2">The sequence shown here is derived from an EMBL/GenBank/DDBJ whole genome shotgun (WGS) entry which is preliminary data.</text>
</comment>
<sequence>MGMAGGGGAHDAEERVRGWAAPLYPSIAAVSPPVRIPITRENEGLVSRRGRAHDAESGRRGQVRGVAGAGRAARGLKTGARVSAY</sequence>
<keyword evidence="3" id="KW-1185">Reference proteome</keyword>
<dbReference type="Proteomes" id="UP000325315">
    <property type="component" value="Unassembled WGS sequence"/>
</dbReference>
<dbReference type="AlphaFoldDB" id="A0A5B6WDE8"/>
<gene>
    <name evidence="2" type="ORF">EPI10_019959</name>
</gene>
<evidence type="ECO:0000313" key="3">
    <source>
        <dbReference type="Proteomes" id="UP000325315"/>
    </source>
</evidence>
<name>A0A5B6WDE8_9ROSI</name>
<feature type="compositionally biased region" description="Low complexity" evidence="1">
    <location>
        <begin position="63"/>
        <end position="72"/>
    </location>
</feature>
<accession>A0A5B6WDE8</accession>
<proteinExistence type="predicted"/>